<dbReference type="EMBL" id="JAKUDN010000001">
    <property type="protein sequence ID" value="MCP8351720.1"/>
    <property type="molecule type" value="Genomic_DNA"/>
</dbReference>
<accession>A0ABT1L4R7</accession>
<evidence type="ECO:0000313" key="3">
    <source>
        <dbReference type="Proteomes" id="UP001320768"/>
    </source>
</evidence>
<dbReference type="RefSeq" id="WP_258568835.1">
    <property type="nucleotide sequence ID" value="NZ_JAKUDN010000001.1"/>
</dbReference>
<organism evidence="2 3">
    <name type="scientific">Candidatus Synchoanobacter obligatus</name>
    <dbReference type="NCBI Taxonomy" id="2919597"/>
    <lineage>
        <taxon>Bacteria</taxon>
        <taxon>Pseudomonadati</taxon>
        <taxon>Pseudomonadota</taxon>
        <taxon>Gammaproteobacteria</taxon>
        <taxon>Candidatus Comchoanobacterales</taxon>
        <taxon>Candidatus Comchoanobacteraceae</taxon>
        <taxon>Candidatus Synchoanobacter</taxon>
    </lineage>
</organism>
<dbReference type="Proteomes" id="UP001320768">
    <property type="component" value="Unassembled WGS sequence"/>
</dbReference>
<keyword evidence="1" id="KW-0732">Signal</keyword>
<evidence type="ECO:0000256" key="1">
    <source>
        <dbReference type="SAM" id="SignalP"/>
    </source>
</evidence>
<gene>
    <name evidence="2" type="ORF">MKS91_00205</name>
</gene>
<feature type="signal peptide" evidence="1">
    <location>
        <begin position="1"/>
        <end position="19"/>
    </location>
</feature>
<evidence type="ECO:0000313" key="2">
    <source>
        <dbReference type="EMBL" id="MCP8351720.1"/>
    </source>
</evidence>
<keyword evidence="3" id="KW-1185">Reference proteome</keyword>
<reference evidence="2 3" key="1">
    <citation type="journal article" date="2022" name="Nat. Microbiol.">
        <title>The microbiome of a bacterivorous marine choanoflagellate contains a resource-demanding obligate bacterial associate.</title>
        <authorList>
            <person name="Needham D.M."/>
            <person name="Poirier C."/>
            <person name="Bachy C."/>
            <person name="George E.E."/>
            <person name="Wilken S."/>
            <person name="Yung C.C.M."/>
            <person name="Limardo A.J."/>
            <person name="Morando M."/>
            <person name="Sudek L."/>
            <person name="Malmstrom R.R."/>
            <person name="Keeling P.J."/>
            <person name="Santoro A.E."/>
            <person name="Worden A.Z."/>
        </authorList>
    </citation>
    <scope>NUCLEOTIDE SEQUENCE [LARGE SCALE GENOMIC DNA]</scope>
    <source>
        <strain evidence="2 3">Comchoano-2</strain>
    </source>
</reference>
<protein>
    <recommendedName>
        <fullName evidence="4">Outer membrane protein beta-barrel domain-containing protein</fullName>
    </recommendedName>
</protein>
<evidence type="ECO:0008006" key="4">
    <source>
        <dbReference type="Google" id="ProtNLM"/>
    </source>
</evidence>
<name>A0ABT1L4R7_9GAMM</name>
<sequence>MNILKPALVLLSLSNLVAAMPTGLYLGATGHHSSSDVEHTVTESDAVETIVRGHAGLKGFGLGFNTGYRYILKDKYIMGIDFAVLKANADYIGTNTDVDTGNGTSTEQSKLTLELNYALYPMASIGYLSSDKTAISFKAGYGLENWKTAYTKATTPYLTEPDNHIKGPVVAAEVLTQVKDKVYLSLSSSLSFLDKTVTSTDTETSSCTLCIKPETFSSALSLQYVPKG</sequence>
<proteinExistence type="predicted"/>
<feature type="chain" id="PRO_5045645447" description="Outer membrane protein beta-barrel domain-containing protein" evidence="1">
    <location>
        <begin position="20"/>
        <end position="228"/>
    </location>
</feature>
<comment type="caution">
    <text evidence="2">The sequence shown here is derived from an EMBL/GenBank/DDBJ whole genome shotgun (WGS) entry which is preliminary data.</text>
</comment>